<dbReference type="InterPro" id="IPR005174">
    <property type="entry name" value="KIB1-4_b-propeller"/>
</dbReference>
<feature type="domain" description="KIB1-4 beta-propeller" evidence="1">
    <location>
        <begin position="192"/>
        <end position="354"/>
    </location>
</feature>
<dbReference type="EMBL" id="HG739093">
    <property type="protein sequence ID" value="CDP02868.1"/>
    <property type="molecule type" value="Genomic_DNA"/>
</dbReference>
<dbReference type="Proteomes" id="UP000295252">
    <property type="component" value="Chromosome VIII"/>
</dbReference>
<reference evidence="3" key="1">
    <citation type="journal article" date="2014" name="Science">
        <title>The coffee genome provides insight into the convergent evolution of caffeine biosynthesis.</title>
        <authorList>
            <person name="Denoeud F."/>
            <person name="Carretero-Paulet L."/>
            <person name="Dereeper A."/>
            <person name="Droc G."/>
            <person name="Guyot R."/>
            <person name="Pietrella M."/>
            <person name="Zheng C."/>
            <person name="Alberti A."/>
            <person name="Anthony F."/>
            <person name="Aprea G."/>
            <person name="Aury J.M."/>
            <person name="Bento P."/>
            <person name="Bernard M."/>
            <person name="Bocs S."/>
            <person name="Campa C."/>
            <person name="Cenci A."/>
            <person name="Combes M.C."/>
            <person name="Crouzillat D."/>
            <person name="Da Silva C."/>
            <person name="Daddiego L."/>
            <person name="De Bellis F."/>
            <person name="Dussert S."/>
            <person name="Garsmeur O."/>
            <person name="Gayraud T."/>
            <person name="Guignon V."/>
            <person name="Jahn K."/>
            <person name="Jamilloux V."/>
            <person name="Joet T."/>
            <person name="Labadie K."/>
            <person name="Lan T."/>
            <person name="Leclercq J."/>
            <person name="Lepelley M."/>
            <person name="Leroy T."/>
            <person name="Li L.T."/>
            <person name="Librado P."/>
            <person name="Lopez L."/>
            <person name="Munoz A."/>
            <person name="Noel B."/>
            <person name="Pallavicini A."/>
            <person name="Perrotta G."/>
            <person name="Poncet V."/>
            <person name="Pot D."/>
            <person name="Priyono X."/>
            <person name="Rigoreau M."/>
            <person name="Rouard M."/>
            <person name="Rozas J."/>
            <person name="Tranchant-Dubreuil C."/>
            <person name="VanBuren R."/>
            <person name="Zhang Q."/>
            <person name="Andrade A.C."/>
            <person name="Argout X."/>
            <person name="Bertrand B."/>
            <person name="de Kochko A."/>
            <person name="Graziosi G."/>
            <person name="Henry R.J."/>
            <person name="Jayarama X."/>
            <person name="Ming R."/>
            <person name="Nagai C."/>
            <person name="Rounsley S."/>
            <person name="Sankoff D."/>
            <person name="Giuliano G."/>
            <person name="Albert V.A."/>
            <person name="Wincker P."/>
            <person name="Lashermes P."/>
        </authorList>
    </citation>
    <scope>NUCLEOTIDE SEQUENCE [LARGE SCALE GENOMIC DNA]</scope>
    <source>
        <strain evidence="3">cv. DH200-94</strain>
    </source>
</reference>
<organism evidence="2 3">
    <name type="scientific">Coffea canephora</name>
    <name type="common">Robusta coffee</name>
    <dbReference type="NCBI Taxonomy" id="49390"/>
    <lineage>
        <taxon>Eukaryota</taxon>
        <taxon>Viridiplantae</taxon>
        <taxon>Streptophyta</taxon>
        <taxon>Embryophyta</taxon>
        <taxon>Tracheophyta</taxon>
        <taxon>Spermatophyta</taxon>
        <taxon>Magnoliopsida</taxon>
        <taxon>eudicotyledons</taxon>
        <taxon>Gunneridae</taxon>
        <taxon>Pentapetalae</taxon>
        <taxon>asterids</taxon>
        <taxon>lamiids</taxon>
        <taxon>Gentianales</taxon>
        <taxon>Rubiaceae</taxon>
        <taxon>Ixoroideae</taxon>
        <taxon>Gardenieae complex</taxon>
        <taxon>Bertiereae - Coffeeae clade</taxon>
        <taxon>Coffeeae</taxon>
        <taxon>Coffea</taxon>
    </lineage>
</organism>
<gene>
    <name evidence="2" type="ORF">GSCOC_T00041268001</name>
</gene>
<name>A0A068U5H0_COFCA</name>
<dbReference type="InParanoid" id="A0A068U5H0"/>
<dbReference type="Pfam" id="PF03478">
    <property type="entry name" value="Beta-prop_KIB1-4"/>
    <property type="match status" value="1"/>
</dbReference>
<accession>A0A068U5H0</accession>
<proteinExistence type="predicted"/>
<protein>
    <recommendedName>
        <fullName evidence="1">KIB1-4 beta-propeller domain-containing protein</fullName>
    </recommendedName>
</protein>
<sequence>MDGYFICGPPRNWRTELLKFCPRPRYDRVIGQWCEECKSLPTQSRSIQPPSYGSASVIDGMLTPEEEEPVFAADRLECPRLKRRRRLTRCPSCHGICRQRTDSQPCRRLKDCKSCPWESFLLDPSLQTISVESAKFPFLMVIKPGKKACFLKNLVLPVQVELKHREITPFCGNYRSIYDQIKRAPHCCFFFRCLYSRKSWMLLYERHPACCRKLSVLLLLNPLINQRIDLPVIGQVMVIQAAFSVSDVNNANASPDCVFAIVNEANCDYSHSGKSDIFLAMWRPGWKTWEFCKAQYPHLSLDNYIGMVFCGKRVRCFTVDGWMYVVDLNGDECSWGLLRHVHDPDERVNKGFHVVVDDGDDSGRLMLTRAGGPRSYYFTISKDSNEILKIVTWLDEAGKTVYHFYRLDRLELEWIRLGDGEWMDRSWFFTGEFVFSTAVIGGAKIFRKSDAPTERDRVKFICHDLLRNSSHSLVGDFIRGSSWRRGFHCYSLYH</sequence>
<evidence type="ECO:0000313" key="2">
    <source>
        <dbReference type="EMBL" id="CDP02868.1"/>
    </source>
</evidence>
<dbReference type="Gramene" id="CDP02868">
    <property type="protein sequence ID" value="CDP02868"/>
    <property type="gene ID" value="GSCOC_T00041268001"/>
</dbReference>
<dbReference type="AlphaFoldDB" id="A0A068U5H0"/>
<keyword evidence="3" id="KW-1185">Reference proteome</keyword>
<evidence type="ECO:0000313" key="3">
    <source>
        <dbReference type="Proteomes" id="UP000295252"/>
    </source>
</evidence>
<evidence type="ECO:0000259" key="1">
    <source>
        <dbReference type="Pfam" id="PF03478"/>
    </source>
</evidence>